<dbReference type="EMBL" id="QRMZ01000029">
    <property type="protein sequence ID" value="RHK04299.1"/>
    <property type="molecule type" value="Genomic_DNA"/>
</dbReference>
<dbReference type="InterPro" id="IPR008489">
    <property type="entry name" value="DUF771"/>
</dbReference>
<proteinExistence type="predicted"/>
<dbReference type="Proteomes" id="UP000286288">
    <property type="component" value="Unassembled WGS sequence"/>
</dbReference>
<organism evidence="1 2">
    <name type="scientific">Enterococcus casseliflavus</name>
    <name type="common">Enterococcus flavescens</name>
    <dbReference type="NCBI Taxonomy" id="37734"/>
    <lineage>
        <taxon>Bacteria</taxon>
        <taxon>Bacillati</taxon>
        <taxon>Bacillota</taxon>
        <taxon>Bacilli</taxon>
        <taxon>Lactobacillales</taxon>
        <taxon>Enterococcaceae</taxon>
        <taxon>Enterococcus</taxon>
    </lineage>
</organism>
<gene>
    <name evidence="1" type="ORF">DW084_16505</name>
</gene>
<evidence type="ECO:0000313" key="2">
    <source>
        <dbReference type="Proteomes" id="UP000286288"/>
    </source>
</evidence>
<accession>A0A415ENM5</accession>
<sequence>MSQTIEINTPLQILIPSHLKVVEIEEYESLKKKDLMGKTWTMENLKDQLKTTDEDWIKEKILYPNRDILDVRNGGFVRYSKGKGNPWKFNALEMAKYLQDNWADIMSD</sequence>
<dbReference type="AlphaFoldDB" id="A0A415ENM5"/>
<dbReference type="Pfam" id="PF05595">
    <property type="entry name" value="DUF771"/>
    <property type="match status" value="1"/>
</dbReference>
<protein>
    <submittedName>
        <fullName evidence="1">DUF771 domain-containing protein</fullName>
    </submittedName>
</protein>
<evidence type="ECO:0000313" key="1">
    <source>
        <dbReference type="EMBL" id="RHK04299.1"/>
    </source>
</evidence>
<name>A0A415ENM5_ENTCA</name>
<comment type="caution">
    <text evidence="1">The sequence shown here is derived from an EMBL/GenBank/DDBJ whole genome shotgun (WGS) entry which is preliminary data.</text>
</comment>
<reference evidence="1 2" key="1">
    <citation type="submission" date="2018-08" db="EMBL/GenBank/DDBJ databases">
        <title>A genome reference for cultivated species of the human gut microbiota.</title>
        <authorList>
            <person name="Zou Y."/>
            <person name="Xue W."/>
            <person name="Luo G."/>
        </authorList>
    </citation>
    <scope>NUCLEOTIDE SEQUENCE [LARGE SCALE GENOMIC DNA]</scope>
    <source>
        <strain evidence="1 2">AF48-16</strain>
    </source>
</reference>